<accession>A0A0G4EY37</accession>
<dbReference type="VEuPathDB" id="CryptoDB:Vbra_13993"/>
<keyword evidence="2" id="KW-1133">Transmembrane helix</keyword>
<feature type="compositionally biased region" description="Polar residues" evidence="1">
    <location>
        <begin position="350"/>
        <end position="359"/>
    </location>
</feature>
<feature type="region of interest" description="Disordered" evidence="1">
    <location>
        <begin position="460"/>
        <end position="531"/>
    </location>
</feature>
<feature type="compositionally biased region" description="Polar residues" evidence="1">
    <location>
        <begin position="487"/>
        <end position="506"/>
    </location>
</feature>
<evidence type="ECO:0000313" key="4">
    <source>
        <dbReference type="Proteomes" id="UP000041254"/>
    </source>
</evidence>
<keyword evidence="2" id="KW-0472">Membrane</keyword>
<feature type="transmembrane region" description="Helical" evidence="2">
    <location>
        <begin position="136"/>
        <end position="162"/>
    </location>
</feature>
<feature type="region of interest" description="Disordered" evidence="1">
    <location>
        <begin position="217"/>
        <end position="262"/>
    </location>
</feature>
<dbReference type="AlphaFoldDB" id="A0A0G4EY37"/>
<reference evidence="3 4" key="1">
    <citation type="submission" date="2014-11" db="EMBL/GenBank/DDBJ databases">
        <authorList>
            <person name="Zhu J."/>
            <person name="Qi W."/>
            <person name="Song R."/>
        </authorList>
    </citation>
    <scope>NUCLEOTIDE SEQUENCE [LARGE SCALE GENOMIC DNA]</scope>
</reference>
<organism evidence="3 4">
    <name type="scientific">Vitrella brassicaformis (strain CCMP3155)</name>
    <dbReference type="NCBI Taxonomy" id="1169540"/>
    <lineage>
        <taxon>Eukaryota</taxon>
        <taxon>Sar</taxon>
        <taxon>Alveolata</taxon>
        <taxon>Colpodellida</taxon>
        <taxon>Vitrellaceae</taxon>
        <taxon>Vitrella</taxon>
    </lineage>
</organism>
<dbReference type="EMBL" id="CDMY01000346">
    <property type="protein sequence ID" value="CEM03641.1"/>
    <property type="molecule type" value="Genomic_DNA"/>
</dbReference>
<dbReference type="InParanoid" id="A0A0G4EY37"/>
<keyword evidence="2" id="KW-0812">Transmembrane</keyword>
<feature type="region of interest" description="Disordered" evidence="1">
    <location>
        <begin position="546"/>
        <end position="579"/>
    </location>
</feature>
<feature type="compositionally biased region" description="Acidic residues" evidence="1">
    <location>
        <begin position="371"/>
        <end position="386"/>
    </location>
</feature>
<feature type="compositionally biased region" description="Polar residues" evidence="1">
    <location>
        <begin position="415"/>
        <end position="425"/>
    </location>
</feature>
<gene>
    <name evidence="3" type="ORF">Vbra_13993</name>
</gene>
<feature type="compositionally biased region" description="Basic and acidic residues" evidence="1">
    <location>
        <begin position="562"/>
        <end position="576"/>
    </location>
</feature>
<dbReference type="Proteomes" id="UP000041254">
    <property type="component" value="Unassembled WGS sequence"/>
</dbReference>
<proteinExistence type="predicted"/>
<keyword evidence="4" id="KW-1185">Reference proteome</keyword>
<evidence type="ECO:0000256" key="2">
    <source>
        <dbReference type="SAM" id="Phobius"/>
    </source>
</evidence>
<evidence type="ECO:0000313" key="3">
    <source>
        <dbReference type="EMBL" id="CEM03641.1"/>
    </source>
</evidence>
<evidence type="ECO:0000256" key="1">
    <source>
        <dbReference type="SAM" id="MobiDB-lite"/>
    </source>
</evidence>
<sequence>MEALQCLGDELDEVWGLARGLMDAANKVMDLAIKEKMQKVEDLFNKDERVRIVYFTDNGMAVERMGPFQDLVTFYIDAMKKFYLDVPQIPPPGQEKVYADRHFRFLTQNSMGTAASELLAIMKAQLEHVQQEVDGAIILIFGVASLTLIVPLFSCIYSVWAVRRKLRQFDERATPPLALHLTLELTAKQKRSLQKRFRKGRKAHKMGLSDLGLADDVSSKHASDFGDSPRKGSHRCSWEEEPDSETIGQGRHRSSVSTIATKRLSASPRHAIEDVQHVSARHRLTNEVVQQFVPPTDTDMSPLRASPLSKGKTLDQCSVAVERDDSMASNGQISDEDQGELPELYGDSANVMSATSPQYQRRDSPPGVVGDTDEAPDDNQDAEVDQDQMPFVVVNRDSSGGEGGEALGEEPGSGTLSPRSGTASPRSPLRFSDRKAVHKYPARQDSIEFKKEMMAEKLKKFHAQLEGTAAPASGPSSKKRPARQDKNTNATTAITESANPMSSFISDSDGRRGSSVTIDASPMSAAQEVRPYQPAEVVAIPVTAAARKQSEGAATQGRSIMRRTDSAETARTERTAKARGNRCSRCIEKAWNSTIGRLLSGKSSHSCWGFGRS</sequence>
<name>A0A0G4EY37_VITBC</name>
<protein>
    <submittedName>
        <fullName evidence="3">Uncharacterized protein</fullName>
    </submittedName>
</protein>
<feature type="region of interest" description="Disordered" evidence="1">
    <location>
        <begin position="292"/>
        <end position="446"/>
    </location>
</feature>
<feature type="compositionally biased region" description="Basic and acidic residues" evidence="1">
    <location>
        <begin position="217"/>
        <end position="230"/>
    </location>
</feature>